<keyword evidence="5" id="KW-0489">Methyltransferase</keyword>
<dbReference type="EMBL" id="JYKN01002742">
    <property type="protein sequence ID" value="KKK15329.1"/>
    <property type="molecule type" value="Genomic_DNA"/>
</dbReference>
<evidence type="ECO:0000256" key="2">
    <source>
        <dbReference type="ARBA" id="ARBA00022692"/>
    </source>
</evidence>
<evidence type="ECO:0000313" key="7">
    <source>
        <dbReference type="Proteomes" id="UP000034947"/>
    </source>
</evidence>
<dbReference type="Proteomes" id="UP000034947">
    <property type="component" value="Unassembled WGS sequence"/>
</dbReference>
<accession>A0A0F8U6F1</accession>
<comment type="subcellular location">
    <subcellularLocation>
        <location evidence="5">Endoplasmic reticulum membrane</location>
        <topology evidence="5">Multi-pass membrane protein</topology>
    </subcellularLocation>
    <subcellularLocation>
        <location evidence="1">Membrane</location>
        <topology evidence="1">Multi-pass membrane protein</topology>
    </subcellularLocation>
</comment>
<evidence type="ECO:0000256" key="3">
    <source>
        <dbReference type="ARBA" id="ARBA00022989"/>
    </source>
</evidence>
<feature type="transmembrane region" description="Helical" evidence="5">
    <location>
        <begin position="188"/>
        <end position="211"/>
    </location>
</feature>
<dbReference type="OrthoDB" id="422086at2759"/>
<proteinExistence type="inferred from homology"/>
<comment type="catalytic activity">
    <reaction evidence="5">
        <text>[protein]-C-terminal S-[(2E,6E)-farnesyl]-L-cysteine + S-adenosyl-L-methionine = [protein]-C-terminal S-[(2E,6E)-farnesyl]-L-cysteine methyl ester + S-adenosyl-L-homocysteine</text>
        <dbReference type="Rhea" id="RHEA:21672"/>
        <dbReference type="Rhea" id="RHEA-COMP:12125"/>
        <dbReference type="Rhea" id="RHEA-COMP:12126"/>
        <dbReference type="ChEBI" id="CHEBI:57856"/>
        <dbReference type="ChEBI" id="CHEBI:59789"/>
        <dbReference type="ChEBI" id="CHEBI:90510"/>
        <dbReference type="ChEBI" id="CHEBI:90511"/>
        <dbReference type="EC" id="2.1.1.100"/>
    </reaction>
</comment>
<feature type="transmembrane region" description="Helical" evidence="5">
    <location>
        <begin position="159"/>
        <end position="176"/>
    </location>
</feature>
<keyword evidence="2 5" id="KW-0812">Transmembrane</keyword>
<feature type="transmembrane region" description="Helical" evidence="5">
    <location>
        <begin position="13"/>
        <end position="31"/>
    </location>
</feature>
<dbReference type="Pfam" id="PF04140">
    <property type="entry name" value="ICMT"/>
    <property type="match status" value="1"/>
</dbReference>
<reference evidence="6 7" key="1">
    <citation type="submission" date="2015-02" db="EMBL/GenBank/DDBJ databases">
        <title>Draft Genome Sequences of Two Closely-Related Aflatoxigenic Aspergillus Species Obtained from the Cote d'Ivoire.</title>
        <authorList>
            <person name="Moore G.G."/>
            <person name="Beltz S.B."/>
            <person name="Mack B.M."/>
        </authorList>
    </citation>
    <scope>NUCLEOTIDE SEQUENCE [LARGE SCALE GENOMIC DNA]</scope>
    <source>
        <strain evidence="6 7">SRRC1432</strain>
    </source>
</reference>
<dbReference type="GO" id="GO:0004671">
    <property type="term" value="F:protein C-terminal S-isoprenylcysteine carboxyl O-methyltransferase activity"/>
    <property type="evidence" value="ECO:0007669"/>
    <property type="project" value="UniProtKB-EC"/>
</dbReference>
<dbReference type="InterPro" id="IPR007269">
    <property type="entry name" value="ICMT_MeTrfase"/>
</dbReference>
<dbReference type="EC" id="2.1.1.100" evidence="5"/>
<dbReference type="PANTHER" id="PTHR12714:SF9">
    <property type="entry name" value="PROTEIN-S-ISOPRENYLCYSTEINE O-METHYLTRANSFERASE"/>
    <property type="match status" value="1"/>
</dbReference>
<keyword evidence="5" id="KW-0256">Endoplasmic reticulum</keyword>
<keyword evidence="7" id="KW-1185">Reference proteome</keyword>
<protein>
    <recommendedName>
        <fullName evidence="5">Protein-S-isoprenylcysteine O-methyltransferase</fullName>
        <ecNumber evidence="5">2.1.1.100</ecNumber>
    </recommendedName>
</protein>
<feature type="transmembrane region" description="Helical" evidence="5">
    <location>
        <begin position="109"/>
        <end position="131"/>
    </location>
</feature>
<dbReference type="GO" id="GO:0032259">
    <property type="term" value="P:methylation"/>
    <property type="evidence" value="ECO:0007669"/>
    <property type="project" value="UniProtKB-KW"/>
</dbReference>
<gene>
    <name evidence="6" type="ORF">AOCH_005725</name>
</gene>
<comment type="similarity">
    <text evidence="5">Belongs to the class VI-like SAM-binding methyltransferase superfamily. Isoprenylcysteine carboxyl methyltransferase family.</text>
</comment>
<name>A0A0F8U6F1_9EURO</name>
<keyword evidence="5" id="KW-0949">S-adenosyl-L-methionine</keyword>
<evidence type="ECO:0000256" key="1">
    <source>
        <dbReference type="ARBA" id="ARBA00004141"/>
    </source>
</evidence>
<dbReference type="GO" id="GO:0005789">
    <property type="term" value="C:endoplasmic reticulum membrane"/>
    <property type="evidence" value="ECO:0007669"/>
    <property type="project" value="UniProtKB-SubCell"/>
</dbReference>
<dbReference type="Gene3D" id="1.20.120.1630">
    <property type="match status" value="1"/>
</dbReference>
<dbReference type="AlphaFoldDB" id="A0A0F8U6F1"/>
<organism evidence="6 7">
    <name type="scientific">Aspergillus ochraceoroseus</name>
    <dbReference type="NCBI Taxonomy" id="138278"/>
    <lineage>
        <taxon>Eukaryota</taxon>
        <taxon>Fungi</taxon>
        <taxon>Dikarya</taxon>
        <taxon>Ascomycota</taxon>
        <taxon>Pezizomycotina</taxon>
        <taxon>Eurotiomycetes</taxon>
        <taxon>Eurotiomycetidae</taxon>
        <taxon>Eurotiales</taxon>
        <taxon>Aspergillaceae</taxon>
        <taxon>Aspergillus</taxon>
        <taxon>Aspergillus subgen. Nidulantes</taxon>
    </lineage>
</organism>
<keyword evidence="5" id="KW-0808">Transferase</keyword>
<keyword evidence="4 5" id="KW-0472">Membrane</keyword>
<evidence type="ECO:0000256" key="5">
    <source>
        <dbReference type="RuleBase" id="RU362022"/>
    </source>
</evidence>
<comment type="caution">
    <text evidence="6">The sequence shown here is derived from an EMBL/GenBank/DDBJ whole genome shotgun (WGS) entry which is preliminary data.</text>
</comment>
<keyword evidence="3 5" id="KW-1133">Transmembrane helix</keyword>
<sequence length="243" mass="27515">MQTALTDPDLSKSLSHVSFASAVFLGAYLIRRCMKDPNPPSKSSNTGHQKKDFLMVSGLWLSPAPYRGLFSIFSLAHGLFSLVPEAQRPALCPNYDPGVSDDLFHWNTYTAVFLLLLNLSGLLRVLAFWNLKTSFTFRLARPNHLITTGIHRYVRHPSYTALVLNITALLMLFFRHDGLIGCWITSGIISRAIEVALLFWGAVITPIWFTVRVQEEETMLQETFGKEWEAYCARTKRFLPGVF</sequence>
<dbReference type="VEuPathDB" id="FungiDB:P175DRAFT_0437032"/>
<dbReference type="PANTHER" id="PTHR12714">
    <property type="entry name" value="PROTEIN-S ISOPRENYLCYSTEINE O-METHYLTRANSFERASE"/>
    <property type="match status" value="1"/>
</dbReference>
<evidence type="ECO:0000313" key="6">
    <source>
        <dbReference type="EMBL" id="KKK15329.1"/>
    </source>
</evidence>
<evidence type="ECO:0000256" key="4">
    <source>
        <dbReference type="ARBA" id="ARBA00023136"/>
    </source>
</evidence>